<dbReference type="Proteomes" id="UP000033452">
    <property type="component" value="Unassembled WGS sequence"/>
</dbReference>
<organism evidence="1 2">
    <name type="scientific">Pseudoalteromonas rubra</name>
    <dbReference type="NCBI Taxonomy" id="43658"/>
    <lineage>
        <taxon>Bacteria</taxon>
        <taxon>Pseudomonadati</taxon>
        <taxon>Pseudomonadota</taxon>
        <taxon>Gammaproteobacteria</taxon>
        <taxon>Alteromonadales</taxon>
        <taxon>Pseudoalteromonadaceae</taxon>
        <taxon>Pseudoalteromonas</taxon>
    </lineage>
</organism>
<accession>A0A0F4QGQ8</accession>
<name>A0A0F4QGQ8_9GAMM</name>
<dbReference type="SUPFAM" id="SSF102220">
    <property type="entry name" value="DNA polymerase III psi subunit"/>
    <property type="match status" value="1"/>
</dbReference>
<comment type="caution">
    <text evidence="1">The sequence shown here is derived from an EMBL/GenBank/DDBJ whole genome shotgun (WGS) entry which is preliminary data.</text>
</comment>
<dbReference type="InterPro" id="IPR036654">
    <property type="entry name" value="DNA_pol_III_psi_sf"/>
</dbReference>
<dbReference type="PATRIC" id="fig|43658.5.peg.3588"/>
<evidence type="ECO:0000313" key="2">
    <source>
        <dbReference type="Proteomes" id="UP000033452"/>
    </source>
</evidence>
<protein>
    <submittedName>
        <fullName evidence="1">Uncharacterized protein</fullName>
    </submittedName>
</protein>
<dbReference type="GO" id="GO:0003887">
    <property type="term" value="F:DNA-directed DNA polymerase activity"/>
    <property type="evidence" value="ECO:0007669"/>
    <property type="project" value="InterPro"/>
</dbReference>
<proteinExistence type="predicted"/>
<evidence type="ECO:0000313" key="1">
    <source>
        <dbReference type="EMBL" id="KJZ06908.1"/>
    </source>
</evidence>
<dbReference type="EMBL" id="JXYA01000042">
    <property type="protein sequence ID" value="KJZ06908.1"/>
    <property type="molecule type" value="Genomic_DNA"/>
</dbReference>
<dbReference type="OrthoDB" id="6309423at2"/>
<gene>
    <name evidence="1" type="ORF">TW77_16965</name>
</gene>
<reference evidence="1 2" key="1">
    <citation type="journal article" date="2015" name="BMC Genomics">
        <title>Genome mining reveals unlocked bioactive potential of marine Gram-negative bacteria.</title>
        <authorList>
            <person name="Machado H."/>
            <person name="Sonnenschein E.C."/>
            <person name="Melchiorsen J."/>
            <person name="Gram L."/>
        </authorList>
    </citation>
    <scope>NUCLEOTIDE SEQUENCE [LARGE SCALE GENOMIC DNA]</scope>
    <source>
        <strain evidence="1 2">S2471</strain>
    </source>
</reference>
<sequence length="103" mass="11047">MHAAQAQLLGIMPLKLKSAFDPNPQPTASAPQPVEPTAVALTLSAQLQQDLCLAANVSELSVAAGEPLSWTRRAQQAHLVIPEASLSATQKRALWQQIWRGQS</sequence>
<dbReference type="AlphaFoldDB" id="A0A0F4QGQ8"/>
<dbReference type="RefSeq" id="WP_046006172.1">
    <property type="nucleotide sequence ID" value="NZ_JXYA01000042.1"/>
</dbReference>
<dbReference type="GO" id="GO:0008408">
    <property type="term" value="F:3'-5' exonuclease activity"/>
    <property type="evidence" value="ECO:0007669"/>
    <property type="project" value="InterPro"/>
</dbReference>
<dbReference type="GO" id="GO:0006260">
    <property type="term" value="P:DNA replication"/>
    <property type="evidence" value="ECO:0007669"/>
    <property type="project" value="InterPro"/>
</dbReference>
<keyword evidence="2" id="KW-1185">Reference proteome</keyword>